<reference evidence="2 3" key="1">
    <citation type="submission" date="2022-04" db="EMBL/GenBank/DDBJ databases">
        <title>Complete genome of Methanothermobacter tenebrarum strain RMAS.</title>
        <authorList>
            <person name="Nakamura K."/>
            <person name="Oshima K."/>
            <person name="Hattori M."/>
            <person name="Kamagata Y."/>
            <person name="Takamizawa K."/>
        </authorList>
    </citation>
    <scope>NUCLEOTIDE SEQUENCE [LARGE SCALE GENOMIC DNA]</scope>
    <source>
        <strain evidence="2 3">RMAS</strain>
    </source>
</reference>
<dbReference type="InterPro" id="IPR011576">
    <property type="entry name" value="Pyridox_Oxase_N"/>
</dbReference>
<organism evidence="2 3">
    <name type="scientific">Methanothermobacter tenebrarum</name>
    <dbReference type="NCBI Taxonomy" id="680118"/>
    <lineage>
        <taxon>Archaea</taxon>
        <taxon>Methanobacteriati</taxon>
        <taxon>Methanobacteriota</taxon>
        <taxon>Methanomada group</taxon>
        <taxon>Methanobacteria</taxon>
        <taxon>Methanobacteriales</taxon>
        <taxon>Methanobacteriaceae</taxon>
        <taxon>Methanothermobacter</taxon>
    </lineage>
</organism>
<dbReference type="PANTHER" id="PTHR40660:SF1">
    <property type="entry name" value="5'-PHOSPHATE OXIDASE PUTATIVE DOMAIN-CONTAINING PROTEIN-RELATED"/>
    <property type="match status" value="1"/>
</dbReference>
<sequence length="136" mass="15380">MVKLPEEAREMLNNEFCNKEKPLIWIATVDDGNPHLAPVCFTKVIDSDKLLIALNFATKTMKNIQRGSKVAIGSAIYYDGYMIKGTGKIIKEGNHFQEVKKMVKERFGEKIKPQAALLVEIEEIYSLKPKPGSKRL</sequence>
<evidence type="ECO:0000259" key="1">
    <source>
        <dbReference type="Pfam" id="PF01243"/>
    </source>
</evidence>
<dbReference type="RefSeq" id="WP_248564232.1">
    <property type="nucleotide sequence ID" value="NZ_AP025698.1"/>
</dbReference>
<dbReference type="InterPro" id="IPR012349">
    <property type="entry name" value="Split_barrel_FMN-bd"/>
</dbReference>
<gene>
    <name evidence="2" type="ORF">MTTB_13040</name>
</gene>
<evidence type="ECO:0000313" key="3">
    <source>
        <dbReference type="Proteomes" id="UP000831817"/>
    </source>
</evidence>
<evidence type="ECO:0000313" key="2">
    <source>
        <dbReference type="EMBL" id="BDH79925.1"/>
    </source>
</evidence>
<dbReference type="GeneID" id="71965832"/>
<dbReference type="Pfam" id="PF01243">
    <property type="entry name" value="PNPOx_N"/>
    <property type="match status" value="1"/>
</dbReference>
<name>A0ABN6PCH8_9EURY</name>
<dbReference type="Proteomes" id="UP000831817">
    <property type="component" value="Chromosome"/>
</dbReference>
<accession>A0ABN6PCH8</accession>
<dbReference type="PANTHER" id="PTHR40660">
    <property type="entry name" value="5'-PHOSPHATE OXIDASE PUTATIVE DOMAIN-CONTAINING PROTEIN-RELATED"/>
    <property type="match status" value="1"/>
</dbReference>
<dbReference type="SUPFAM" id="SSF50475">
    <property type="entry name" value="FMN-binding split barrel"/>
    <property type="match status" value="1"/>
</dbReference>
<dbReference type="EMBL" id="AP025698">
    <property type="protein sequence ID" value="BDH79925.1"/>
    <property type="molecule type" value="Genomic_DNA"/>
</dbReference>
<proteinExistence type="predicted"/>
<feature type="domain" description="Pyridoxamine 5'-phosphate oxidase N-terminal" evidence="1">
    <location>
        <begin position="6"/>
        <end position="126"/>
    </location>
</feature>
<keyword evidence="3" id="KW-1185">Reference proteome</keyword>
<dbReference type="Gene3D" id="2.30.110.10">
    <property type="entry name" value="Electron Transport, Fmn-binding Protein, Chain A"/>
    <property type="match status" value="1"/>
</dbReference>
<protein>
    <recommendedName>
        <fullName evidence="1">Pyridoxamine 5'-phosphate oxidase N-terminal domain-containing protein</fullName>
    </recommendedName>
</protein>